<dbReference type="Gene3D" id="1.20.120.530">
    <property type="entry name" value="GntR ligand-binding domain-like"/>
    <property type="match status" value="1"/>
</dbReference>
<reference evidence="5 6" key="1">
    <citation type="submission" date="2016-03" db="EMBL/GenBank/DDBJ databases">
        <title>Genome sequence of Nesiotobacter sp. nov., a moderately halophilic alphaproteobacterium isolated from the Yellow Sea, China.</title>
        <authorList>
            <person name="Zhang G."/>
            <person name="Zhang R."/>
        </authorList>
    </citation>
    <scope>NUCLEOTIDE SEQUENCE [LARGE SCALE GENOMIC DNA]</scope>
    <source>
        <strain evidence="5 6">WB1-6</strain>
    </source>
</reference>
<proteinExistence type="predicted"/>
<dbReference type="CDD" id="cd07377">
    <property type="entry name" value="WHTH_GntR"/>
    <property type="match status" value="1"/>
</dbReference>
<dbReference type="InterPro" id="IPR011711">
    <property type="entry name" value="GntR_C"/>
</dbReference>
<feature type="domain" description="HTH gntR-type" evidence="4">
    <location>
        <begin position="19"/>
        <end position="86"/>
    </location>
</feature>
<evidence type="ECO:0000313" key="6">
    <source>
        <dbReference type="Proteomes" id="UP000185783"/>
    </source>
</evidence>
<dbReference type="EMBL" id="LVVZ01000003">
    <property type="protein sequence ID" value="OKL45780.1"/>
    <property type="molecule type" value="Genomic_DNA"/>
</dbReference>
<comment type="caution">
    <text evidence="5">The sequence shown here is derived from an EMBL/GenBank/DDBJ whole genome shotgun (WGS) entry which is preliminary data.</text>
</comment>
<dbReference type="InterPro" id="IPR000524">
    <property type="entry name" value="Tscrpt_reg_HTH_GntR"/>
</dbReference>
<protein>
    <recommendedName>
        <fullName evidence="4">HTH gntR-type domain-containing protein</fullName>
    </recommendedName>
</protein>
<keyword evidence="6" id="KW-1185">Reference proteome</keyword>
<accession>A0A1U7JM12</accession>
<keyword evidence="3" id="KW-0804">Transcription</keyword>
<dbReference type="Pfam" id="PF07729">
    <property type="entry name" value="FCD"/>
    <property type="match status" value="1"/>
</dbReference>
<sequence length="242" mass="27102">MREPNAFTAPAASRRNAPGSLIDSAEAYLREDILTGRLQPGQRLKIKELSEHLGIGPTPLREALSKLASNGLVHSESHKGFFVPPVSVAELEDLIEQRIALERSILAASIAEGDLEWEARVEYAFDALTQAETHKMPDPRRQWLLWENCNSDFHKALISGARSKWGPILLDVLYDQTERYRGLKYPNLSYAEQAREDHIKLKDAALSRDIESAVALIEIHIGRMREALIDENGKLKMAAVDA</sequence>
<evidence type="ECO:0000256" key="3">
    <source>
        <dbReference type="ARBA" id="ARBA00023163"/>
    </source>
</evidence>
<dbReference type="RefSeq" id="WP_051269306.1">
    <property type="nucleotide sequence ID" value="NZ_LVVZ01000003.1"/>
</dbReference>
<evidence type="ECO:0000313" key="5">
    <source>
        <dbReference type="EMBL" id="OKL45780.1"/>
    </source>
</evidence>
<evidence type="ECO:0000256" key="1">
    <source>
        <dbReference type="ARBA" id="ARBA00023015"/>
    </source>
</evidence>
<gene>
    <name evidence="5" type="ORF">A3843_01235</name>
</gene>
<dbReference type="STRING" id="197461.A3843_01235"/>
<dbReference type="SMART" id="SM00345">
    <property type="entry name" value="HTH_GNTR"/>
    <property type="match status" value="1"/>
</dbReference>
<organism evidence="5 6">
    <name type="scientific">Pseudovibrio exalbescens</name>
    <dbReference type="NCBI Taxonomy" id="197461"/>
    <lineage>
        <taxon>Bacteria</taxon>
        <taxon>Pseudomonadati</taxon>
        <taxon>Pseudomonadota</taxon>
        <taxon>Alphaproteobacteria</taxon>
        <taxon>Hyphomicrobiales</taxon>
        <taxon>Stappiaceae</taxon>
        <taxon>Pseudovibrio</taxon>
    </lineage>
</organism>
<dbReference type="Pfam" id="PF00392">
    <property type="entry name" value="GntR"/>
    <property type="match status" value="1"/>
</dbReference>
<dbReference type="InterPro" id="IPR036388">
    <property type="entry name" value="WH-like_DNA-bd_sf"/>
</dbReference>
<dbReference type="PROSITE" id="PS50949">
    <property type="entry name" value="HTH_GNTR"/>
    <property type="match status" value="1"/>
</dbReference>
<keyword evidence="2" id="KW-0238">DNA-binding</keyword>
<dbReference type="PANTHER" id="PTHR43537:SF20">
    <property type="entry name" value="HTH-TYPE TRANSCRIPTIONAL REPRESSOR GLAR"/>
    <property type="match status" value="1"/>
</dbReference>
<dbReference type="GO" id="GO:0003700">
    <property type="term" value="F:DNA-binding transcription factor activity"/>
    <property type="evidence" value="ECO:0007669"/>
    <property type="project" value="InterPro"/>
</dbReference>
<keyword evidence="1" id="KW-0805">Transcription regulation</keyword>
<dbReference type="GO" id="GO:0003677">
    <property type="term" value="F:DNA binding"/>
    <property type="evidence" value="ECO:0007669"/>
    <property type="project" value="UniProtKB-KW"/>
</dbReference>
<dbReference type="Proteomes" id="UP000185783">
    <property type="component" value="Unassembled WGS sequence"/>
</dbReference>
<dbReference type="SUPFAM" id="SSF48008">
    <property type="entry name" value="GntR ligand-binding domain-like"/>
    <property type="match status" value="1"/>
</dbReference>
<evidence type="ECO:0000259" key="4">
    <source>
        <dbReference type="PROSITE" id="PS50949"/>
    </source>
</evidence>
<dbReference type="Gene3D" id="1.10.10.10">
    <property type="entry name" value="Winged helix-like DNA-binding domain superfamily/Winged helix DNA-binding domain"/>
    <property type="match status" value="1"/>
</dbReference>
<name>A0A1U7JM12_9HYPH</name>
<dbReference type="AlphaFoldDB" id="A0A1U7JM12"/>
<dbReference type="PANTHER" id="PTHR43537">
    <property type="entry name" value="TRANSCRIPTIONAL REGULATOR, GNTR FAMILY"/>
    <property type="match status" value="1"/>
</dbReference>
<dbReference type="SMART" id="SM00895">
    <property type="entry name" value="FCD"/>
    <property type="match status" value="1"/>
</dbReference>
<dbReference type="InterPro" id="IPR036390">
    <property type="entry name" value="WH_DNA-bd_sf"/>
</dbReference>
<dbReference type="SUPFAM" id="SSF46785">
    <property type="entry name" value="Winged helix' DNA-binding domain"/>
    <property type="match status" value="1"/>
</dbReference>
<evidence type="ECO:0000256" key="2">
    <source>
        <dbReference type="ARBA" id="ARBA00023125"/>
    </source>
</evidence>
<dbReference type="InterPro" id="IPR008920">
    <property type="entry name" value="TF_FadR/GntR_C"/>
</dbReference>